<dbReference type="EMBL" id="UGTP01000005">
    <property type="protein sequence ID" value="SUC38040.1"/>
    <property type="molecule type" value="Genomic_DNA"/>
</dbReference>
<reference evidence="1 2" key="1">
    <citation type="submission" date="2018-06" db="EMBL/GenBank/DDBJ databases">
        <authorList>
            <consortium name="Pathogen Informatics"/>
            <person name="Doyle S."/>
        </authorList>
    </citation>
    <scope>NUCLEOTIDE SEQUENCE [LARGE SCALE GENOMIC DNA]</scope>
    <source>
        <strain evidence="1 2">NCTC13043</strain>
    </source>
</reference>
<evidence type="ECO:0000313" key="2">
    <source>
        <dbReference type="Proteomes" id="UP000254235"/>
    </source>
</evidence>
<dbReference type="Proteomes" id="UP000254235">
    <property type="component" value="Unassembled WGS sequence"/>
</dbReference>
<sequence>MPNDGKGYSACIPIRLQGTLADAQTLAYGFVVEPLLGLGRIADELFDTMNKVCKVGAVPLPCFAVDNNEFHCILFVLITLLLLGKQTHIQSVATIVVCKGKRRTTLNKATQKSKEIEGREEKLVCQSEKLLSFRQKALKLLAKSL</sequence>
<evidence type="ECO:0000313" key="1">
    <source>
        <dbReference type="EMBL" id="SUC38040.1"/>
    </source>
</evidence>
<accession>A0A379GAH6</accession>
<proteinExistence type="predicted"/>
<name>A0A379GAH6_9BACT</name>
<dbReference type="AlphaFoldDB" id="A0A379GAH6"/>
<gene>
    <name evidence="1" type="ORF">NCTC13043_02540</name>
</gene>
<organism evidence="1 2">
    <name type="scientific">Prevotella pallens</name>
    <dbReference type="NCBI Taxonomy" id="60133"/>
    <lineage>
        <taxon>Bacteria</taxon>
        <taxon>Pseudomonadati</taxon>
        <taxon>Bacteroidota</taxon>
        <taxon>Bacteroidia</taxon>
        <taxon>Bacteroidales</taxon>
        <taxon>Prevotellaceae</taxon>
        <taxon>Prevotella</taxon>
    </lineage>
</organism>
<protein>
    <submittedName>
        <fullName evidence="1">Uncharacterized protein</fullName>
    </submittedName>
</protein>